<evidence type="ECO:0000256" key="2">
    <source>
        <dbReference type="ARBA" id="ARBA00021978"/>
    </source>
</evidence>
<dbReference type="WBParaSite" id="DME_0000029401-mRNA-1">
    <property type="protein sequence ID" value="DME_0000029401-mRNA-1"/>
    <property type="gene ID" value="DME_0000029401"/>
</dbReference>
<dbReference type="InterPro" id="IPR039249">
    <property type="entry name" value="GPATCH11"/>
</dbReference>
<dbReference type="SMART" id="SM00443">
    <property type="entry name" value="G_patch"/>
    <property type="match status" value="1"/>
</dbReference>
<comment type="similarity">
    <text evidence="1">Belongs to the GPATCH11 family.</text>
</comment>
<evidence type="ECO:0000313" key="6">
    <source>
        <dbReference type="Proteomes" id="UP000038040"/>
    </source>
</evidence>
<reference evidence="8" key="1">
    <citation type="submission" date="2017-02" db="UniProtKB">
        <authorList>
            <consortium name="WormBaseParasite"/>
        </authorList>
    </citation>
    <scope>IDENTIFICATION</scope>
</reference>
<dbReference type="PANTHER" id="PTHR21032">
    <property type="entry name" value="G PATCH DOMAIN-CONTAINING PROTEIN 11"/>
    <property type="match status" value="1"/>
</dbReference>
<evidence type="ECO:0000313" key="8">
    <source>
        <dbReference type="WBParaSite" id="DME_0000029401-mRNA-1"/>
    </source>
</evidence>
<dbReference type="OrthoDB" id="786951at2759"/>
<evidence type="ECO:0000256" key="1">
    <source>
        <dbReference type="ARBA" id="ARBA00007140"/>
    </source>
</evidence>
<dbReference type="InterPro" id="IPR000467">
    <property type="entry name" value="G_patch_dom"/>
</dbReference>
<reference evidence="5 7" key="2">
    <citation type="submission" date="2018-11" db="EMBL/GenBank/DDBJ databases">
        <authorList>
            <consortium name="Pathogen Informatics"/>
        </authorList>
    </citation>
    <scope>NUCLEOTIDE SEQUENCE [LARGE SCALE GENOMIC DNA]</scope>
</reference>
<dbReference type="PROSITE" id="PS50174">
    <property type="entry name" value="G_PATCH"/>
    <property type="match status" value="1"/>
</dbReference>
<keyword evidence="7" id="KW-1185">Reference proteome</keyword>
<organism evidence="6 8">
    <name type="scientific">Dracunculus medinensis</name>
    <name type="common">Guinea worm</name>
    <dbReference type="NCBI Taxonomy" id="318479"/>
    <lineage>
        <taxon>Eukaryota</taxon>
        <taxon>Metazoa</taxon>
        <taxon>Ecdysozoa</taxon>
        <taxon>Nematoda</taxon>
        <taxon>Chromadorea</taxon>
        <taxon>Rhabditida</taxon>
        <taxon>Spirurina</taxon>
        <taxon>Dracunculoidea</taxon>
        <taxon>Dracunculidae</taxon>
        <taxon>Dracunculus</taxon>
    </lineage>
</organism>
<gene>
    <name evidence="5" type="ORF">DME_LOCUS4654</name>
</gene>
<dbReference type="InterPro" id="IPR025239">
    <property type="entry name" value="DUF4187"/>
</dbReference>
<dbReference type="Proteomes" id="UP000038040">
    <property type="component" value="Unplaced"/>
</dbReference>
<dbReference type="GO" id="GO:0003676">
    <property type="term" value="F:nucleic acid binding"/>
    <property type="evidence" value="ECO:0007669"/>
    <property type="project" value="InterPro"/>
</dbReference>
<name>A0A0N4U139_DRAME</name>
<dbReference type="AlphaFoldDB" id="A0A0N4U139"/>
<feature type="domain" description="G-patch" evidence="4">
    <location>
        <begin position="96"/>
        <end position="145"/>
    </location>
</feature>
<sequence>MHGRMEEEWLVVKDEHLADGDKGMKDDEEEDYMSEAFICDASNCQFIGISSSHNYKRQLKIEEKKLENVVRMRNIPRRADIERQMLEIGLSKPLSNDSKGFALLSKMGYKPGMSIGKRNHTNEGIKEPIMVPIKISRTGLGHETEEEEKRKRHAEFRMKNLVAKEKAQLILKGYLIDEFQVRKQNRAKLRNLLCDLNKSRKACEDLDFRVGMELPKQPYFWPTIKVPIDDSSSKDGVLVQKYANGHELVFDKEFEELSEEDLISITSYLRQNYYYCVWCGIKYDSYDDIQENCAGPDRSYHDDLDQA</sequence>
<proteinExistence type="inferred from homology"/>
<accession>A0A0N4U139</accession>
<dbReference type="Pfam" id="PF01585">
    <property type="entry name" value="G-patch"/>
    <property type="match status" value="1"/>
</dbReference>
<evidence type="ECO:0000259" key="4">
    <source>
        <dbReference type="PROSITE" id="PS50174"/>
    </source>
</evidence>
<dbReference type="GO" id="GO:0000776">
    <property type="term" value="C:kinetochore"/>
    <property type="evidence" value="ECO:0007669"/>
    <property type="project" value="TreeGrafter"/>
</dbReference>
<dbReference type="PANTHER" id="PTHR21032:SF0">
    <property type="entry name" value="G PATCH DOMAIN-CONTAINING PROTEIN 11"/>
    <property type="match status" value="1"/>
</dbReference>
<evidence type="ECO:0000256" key="3">
    <source>
        <dbReference type="ARBA" id="ARBA00030688"/>
    </source>
</evidence>
<evidence type="ECO:0000313" key="7">
    <source>
        <dbReference type="Proteomes" id="UP000274756"/>
    </source>
</evidence>
<protein>
    <recommendedName>
        <fullName evidence="2">G patch domain-containing protein 11</fullName>
    </recommendedName>
    <alternativeName>
        <fullName evidence="3">Coiled-coil domain-containing protein 75</fullName>
    </alternativeName>
</protein>
<dbReference type="SMART" id="SM01173">
    <property type="entry name" value="DUF4187"/>
    <property type="match status" value="1"/>
</dbReference>
<evidence type="ECO:0000313" key="5">
    <source>
        <dbReference type="EMBL" id="VDN54681.1"/>
    </source>
</evidence>
<dbReference type="EMBL" id="UYYG01001150">
    <property type="protein sequence ID" value="VDN54681.1"/>
    <property type="molecule type" value="Genomic_DNA"/>
</dbReference>
<dbReference type="Proteomes" id="UP000274756">
    <property type="component" value="Unassembled WGS sequence"/>
</dbReference>
<dbReference type="Pfam" id="PF13821">
    <property type="entry name" value="DUF4187"/>
    <property type="match status" value="1"/>
</dbReference>